<evidence type="ECO:0000256" key="1">
    <source>
        <dbReference type="ARBA" id="ARBA00023118"/>
    </source>
</evidence>
<accession>A0A9P2LKK8</accession>
<organism evidence="3 4">
    <name type="scientific">Clostridium botulinum D str. 1873</name>
    <dbReference type="NCBI Taxonomy" id="592027"/>
    <lineage>
        <taxon>Bacteria</taxon>
        <taxon>Bacillati</taxon>
        <taxon>Bacillota</taxon>
        <taxon>Clostridia</taxon>
        <taxon>Eubacteriales</taxon>
        <taxon>Clostridiaceae</taxon>
        <taxon>Clostridium</taxon>
    </lineage>
</organism>
<dbReference type="InterPro" id="IPR049435">
    <property type="entry name" value="Cas_Cas6_C"/>
</dbReference>
<proteinExistence type="predicted"/>
<reference evidence="3 4" key="1">
    <citation type="submission" date="2009-10" db="EMBL/GenBank/DDBJ databases">
        <authorList>
            <person name="Shrivastava S."/>
            <person name="Brinkac L.B."/>
            <person name="Brown J.L."/>
            <person name="Bruce D.B."/>
            <person name="Detter C."/>
            <person name="Green L.D."/>
            <person name="Munk C.A."/>
            <person name="Rogers Y.C."/>
            <person name="Tapia R."/>
            <person name="Saunders E.S."/>
            <person name="Sims D.R."/>
            <person name="Smith L.A."/>
            <person name="Smith T.J."/>
            <person name="Sutton G."/>
            <person name="Brettin T."/>
        </authorList>
    </citation>
    <scope>NUCLEOTIDE SEQUENCE [LARGE SCALE GENOMIC DNA]</scope>
    <source>
        <strain evidence="4">D str. 1873</strain>
    </source>
</reference>
<dbReference type="InterPro" id="IPR010156">
    <property type="entry name" value="CRISPR-assoc_prot_Cas6"/>
</dbReference>
<gene>
    <name evidence="3" type="primary">cas6</name>
    <name evidence="3" type="ORF">CLG_B0047</name>
</gene>
<dbReference type="RefSeq" id="WP_003377354.1">
    <property type="nucleotide sequence ID" value="NZ_ACSJ01000009.1"/>
</dbReference>
<sequence length="230" mass="27336">MDIYEQKVKVYLLNDIQKENVSVKIAEIIDKTLCKNEKWYEFHEENKFKFYCFNGLYPLEKCGTYLKGKIYNFCIRTVDKKFGEFIRENLVNEYTQYIKVLTIQEKIIPQKYIEKIYSIMPVILKTPKGYWKSNLQLENFEKLIKVNLIKKYNQYYGTKIDENFRLYDNLIFDNKKPVPMKCKNITLLGDKITLYISGNEMAQKLAQFALGTSIGENSARGAGYMNYKWL</sequence>
<feature type="domain" description="CRISPR associated protein Cas6 C-terminal" evidence="2">
    <location>
        <begin position="121"/>
        <end position="226"/>
    </location>
</feature>
<dbReference type="Proteomes" id="UP000006160">
    <property type="component" value="Unassembled WGS sequence"/>
</dbReference>
<dbReference type="GO" id="GO:0016788">
    <property type="term" value="F:hydrolase activity, acting on ester bonds"/>
    <property type="evidence" value="ECO:0007669"/>
    <property type="project" value="InterPro"/>
</dbReference>
<evidence type="ECO:0000313" key="4">
    <source>
        <dbReference type="Proteomes" id="UP000006160"/>
    </source>
</evidence>
<evidence type="ECO:0000313" key="3">
    <source>
        <dbReference type="EMBL" id="EES90476.1"/>
    </source>
</evidence>
<name>A0A9P2LKK8_CLOBO</name>
<protein>
    <submittedName>
        <fullName evidence="3">CRISPR-associated protein Cas6</fullName>
    </submittedName>
</protein>
<dbReference type="AlphaFoldDB" id="A0A9P2LKK8"/>
<keyword evidence="1" id="KW-0051">Antiviral defense</keyword>
<dbReference type="EMBL" id="ACSJ01000009">
    <property type="protein sequence ID" value="EES90476.1"/>
    <property type="molecule type" value="Genomic_DNA"/>
</dbReference>
<dbReference type="Pfam" id="PF01881">
    <property type="entry name" value="Cas_Cas6_C"/>
    <property type="match status" value="1"/>
</dbReference>
<dbReference type="NCBIfam" id="TIGR01877">
    <property type="entry name" value="cas_cas6"/>
    <property type="match status" value="1"/>
</dbReference>
<comment type="caution">
    <text evidence="3">The sequence shown here is derived from an EMBL/GenBank/DDBJ whole genome shotgun (WGS) entry which is preliminary data.</text>
</comment>
<dbReference type="GO" id="GO:0051607">
    <property type="term" value="P:defense response to virus"/>
    <property type="evidence" value="ECO:0007669"/>
    <property type="project" value="UniProtKB-KW"/>
</dbReference>
<evidence type="ECO:0000259" key="2">
    <source>
        <dbReference type="Pfam" id="PF01881"/>
    </source>
</evidence>
<dbReference type="Gene3D" id="3.30.70.1900">
    <property type="match status" value="1"/>
</dbReference>